<proteinExistence type="evidence at transcript level"/>
<dbReference type="GO" id="GO:0046872">
    <property type="term" value="F:metal ion binding"/>
    <property type="evidence" value="ECO:0007669"/>
    <property type="project" value="UniProtKB-KW"/>
</dbReference>
<keyword evidence="2" id="KW-0349">Heme</keyword>
<evidence type="ECO:0000256" key="3">
    <source>
        <dbReference type="ARBA" id="ARBA00022692"/>
    </source>
</evidence>
<keyword evidence="7 8" id="KW-0472">Membrane</keyword>
<dbReference type="GO" id="GO:0005739">
    <property type="term" value="C:mitochondrion"/>
    <property type="evidence" value="ECO:0007669"/>
    <property type="project" value="GOC"/>
</dbReference>
<dbReference type="GO" id="GO:0009055">
    <property type="term" value="F:electron transfer activity"/>
    <property type="evidence" value="ECO:0007669"/>
    <property type="project" value="InterPro"/>
</dbReference>
<sequence length="173" mass="18985">MAYVMRLANRASALTLLRPATALPTACLAPMSGMSPRQEAATEHFFKKNKSLNRPLSPHLGIYKQQITMVLSLTHRVTGIGMTAFVYGMGLMPLVCSHHFPHYVEALRAMEISPVLTFPVKLGLAFALCYHTFNGVRHMAWDLGLGFAIKELYATGYFVVALSLVGAAILAFK</sequence>
<feature type="transmembrane region" description="Helical" evidence="8">
    <location>
        <begin position="153"/>
        <end position="172"/>
    </location>
</feature>
<evidence type="ECO:0000313" key="10">
    <source>
        <dbReference type="EMBL" id="DAA34619.1"/>
    </source>
</evidence>
<dbReference type="PANTHER" id="PTHR10978:SF5">
    <property type="entry name" value="SUCCINATE DEHYDROGENASE CYTOCHROME B560 SUBUNIT, MITOCHONDRIAL"/>
    <property type="match status" value="1"/>
</dbReference>
<keyword evidence="3 8" id="KW-0812">Transmembrane</keyword>
<feature type="transmembrane region" description="Helical" evidence="8">
    <location>
        <begin position="79"/>
        <end position="100"/>
    </location>
</feature>
<dbReference type="InterPro" id="IPR034804">
    <property type="entry name" value="SQR/QFR_C/D"/>
</dbReference>
<evidence type="ECO:0000256" key="2">
    <source>
        <dbReference type="ARBA" id="ARBA00022617"/>
    </source>
</evidence>
<name>F0J9U4_AMBVA</name>
<dbReference type="GO" id="GO:0006121">
    <property type="term" value="P:mitochondrial electron transport, succinate to ubiquinone"/>
    <property type="evidence" value="ECO:0007669"/>
    <property type="project" value="TreeGrafter"/>
</dbReference>
<keyword evidence="9" id="KW-0732">Signal</keyword>
<dbReference type="SUPFAM" id="SSF81343">
    <property type="entry name" value="Fumarate reductase respiratory complex transmembrane subunits"/>
    <property type="match status" value="1"/>
</dbReference>
<organism evidence="10">
    <name type="scientific">Amblyomma variegatum</name>
    <name type="common">Tropical bont tick</name>
    <dbReference type="NCBI Taxonomy" id="34610"/>
    <lineage>
        <taxon>Eukaryota</taxon>
        <taxon>Metazoa</taxon>
        <taxon>Ecdysozoa</taxon>
        <taxon>Arthropoda</taxon>
        <taxon>Chelicerata</taxon>
        <taxon>Arachnida</taxon>
        <taxon>Acari</taxon>
        <taxon>Parasitiformes</taxon>
        <taxon>Ixodida</taxon>
        <taxon>Ixodoidea</taxon>
        <taxon>Ixodidae</taxon>
        <taxon>Amblyomminae</taxon>
        <taxon>Amblyomma</taxon>
    </lineage>
</organism>
<dbReference type="AlphaFoldDB" id="F0J9U4"/>
<dbReference type="GO" id="GO:0016020">
    <property type="term" value="C:membrane"/>
    <property type="evidence" value="ECO:0007669"/>
    <property type="project" value="UniProtKB-SubCell"/>
</dbReference>
<evidence type="ECO:0000256" key="4">
    <source>
        <dbReference type="ARBA" id="ARBA00022723"/>
    </source>
</evidence>
<keyword evidence="4" id="KW-0479">Metal-binding</keyword>
<evidence type="ECO:0000256" key="9">
    <source>
        <dbReference type="SAM" id="SignalP"/>
    </source>
</evidence>
<protein>
    <submittedName>
        <fullName evidence="10">Truncated succinate dehydrogenase cytochrome b subunit</fullName>
    </submittedName>
</protein>
<dbReference type="GO" id="GO:0006099">
    <property type="term" value="P:tricarboxylic acid cycle"/>
    <property type="evidence" value="ECO:0007669"/>
    <property type="project" value="InterPro"/>
</dbReference>
<evidence type="ECO:0000256" key="7">
    <source>
        <dbReference type="ARBA" id="ARBA00023136"/>
    </source>
</evidence>
<accession>F0J9U4</accession>
<dbReference type="NCBIfam" id="TIGR02970">
    <property type="entry name" value="succ_dehyd_cytB"/>
    <property type="match status" value="1"/>
</dbReference>
<dbReference type="InterPro" id="IPR014314">
    <property type="entry name" value="Succ_DH_cytb556"/>
</dbReference>
<dbReference type="PROSITE" id="PS01000">
    <property type="entry name" value="SDH_CYT_1"/>
    <property type="match status" value="1"/>
</dbReference>
<feature type="signal peptide" evidence="9">
    <location>
        <begin position="1"/>
        <end position="22"/>
    </location>
</feature>
<dbReference type="Gene3D" id="1.20.1300.10">
    <property type="entry name" value="Fumarate reductase/succinate dehydrogenase, transmembrane subunit"/>
    <property type="match status" value="1"/>
</dbReference>
<dbReference type="PROSITE" id="PS01001">
    <property type="entry name" value="SDH_CYT_2"/>
    <property type="match status" value="1"/>
</dbReference>
<reference evidence="10" key="1">
    <citation type="journal article" date="2011" name="BMC Genomics">
        <title>A further insight into the sialome of the tropical bont tick, Amblyomma variegatum.</title>
        <authorList>
            <person name="Ribeiro J.M."/>
            <person name="Anderson J.M."/>
            <person name="Manoukis N.C."/>
            <person name="Meng Z."/>
            <person name="Francishetti I.M."/>
        </authorList>
    </citation>
    <scope>NUCLEOTIDE SEQUENCE</scope>
    <source>
        <strain evidence="10">Amb_var-127</strain>
        <tissue evidence="10">Salivary gland</tissue>
    </source>
</reference>
<dbReference type="EMBL" id="BK007645">
    <property type="protein sequence ID" value="DAA34619.1"/>
    <property type="molecule type" value="mRNA"/>
</dbReference>
<comment type="subcellular location">
    <subcellularLocation>
        <location evidence="1">Membrane</location>
        <topology evidence="1">Multi-pass membrane protein</topology>
    </subcellularLocation>
</comment>
<dbReference type="Pfam" id="PF01127">
    <property type="entry name" value="Sdh_cyt"/>
    <property type="match status" value="1"/>
</dbReference>
<dbReference type="CDD" id="cd03499">
    <property type="entry name" value="SQR_TypeC_SdhC"/>
    <property type="match status" value="1"/>
</dbReference>
<dbReference type="InterPro" id="IPR000701">
    <property type="entry name" value="SuccDH_FuR_B_TM-su"/>
</dbReference>
<keyword evidence="5 8" id="KW-1133">Transmembrane helix</keyword>
<keyword evidence="6" id="KW-0408">Iron</keyword>
<feature type="transmembrane region" description="Helical" evidence="8">
    <location>
        <begin position="112"/>
        <end position="133"/>
    </location>
</feature>
<dbReference type="PANTHER" id="PTHR10978">
    <property type="entry name" value="SUCCINATE DEHYDROGENASE CYTOCHROME B560 SUBUNIT"/>
    <property type="match status" value="1"/>
</dbReference>
<dbReference type="InterPro" id="IPR018495">
    <property type="entry name" value="Succ_DH_cyt_bsu_CS"/>
</dbReference>
<evidence type="ECO:0000256" key="8">
    <source>
        <dbReference type="SAM" id="Phobius"/>
    </source>
</evidence>
<evidence type="ECO:0000256" key="1">
    <source>
        <dbReference type="ARBA" id="ARBA00004141"/>
    </source>
</evidence>
<evidence type="ECO:0000256" key="6">
    <source>
        <dbReference type="ARBA" id="ARBA00023004"/>
    </source>
</evidence>
<evidence type="ECO:0000256" key="5">
    <source>
        <dbReference type="ARBA" id="ARBA00022989"/>
    </source>
</evidence>
<feature type="chain" id="PRO_5003255244" evidence="9">
    <location>
        <begin position="23"/>
        <end position="173"/>
    </location>
</feature>